<protein>
    <recommendedName>
        <fullName evidence="5">Flagellar protein FliT</fullName>
    </recommendedName>
</protein>
<dbReference type="Gene3D" id="1.20.58.380">
    <property type="entry name" value="Flagellar protein flit"/>
    <property type="match status" value="1"/>
</dbReference>
<evidence type="ECO:0000256" key="4">
    <source>
        <dbReference type="ARBA" id="ARBA00023186"/>
    </source>
</evidence>
<keyword evidence="2" id="KW-0963">Cytoplasm</keyword>
<keyword evidence="3" id="KW-1005">Bacterial flagellum biogenesis</keyword>
<dbReference type="Proteomes" id="UP000264313">
    <property type="component" value="Unassembled WGS sequence"/>
</dbReference>
<sequence>MEYQNTIQLYETVAKIMQQMLHAAKMEDWDKLTELEAFCAQHVATLKTIEDAQPLPTEALNRKVASIKSILADDREIRNLISPWMAKLNALMNTNQTERRLTQAYSQ</sequence>
<dbReference type="InterPro" id="IPR008622">
    <property type="entry name" value="FliT"/>
</dbReference>
<keyword evidence="6" id="KW-0966">Cell projection</keyword>
<evidence type="ECO:0000256" key="5">
    <source>
        <dbReference type="ARBA" id="ARBA00093797"/>
    </source>
</evidence>
<evidence type="ECO:0000256" key="3">
    <source>
        <dbReference type="ARBA" id="ARBA00022795"/>
    </source>
</evidence>
<comment type="caution">
    <text evidence="6">The sequence shown here is derived from an EMBL/GenBank/DDBJ whole genome shotgun (WGS) entry which is preliminary data.</text>
</comment>
<dbReference type="STRING" id="1132855.GCA_000384255_01838"/>
<reference evidence="6 7" key="1">
    <citation type="journal article" date="2018" name="Nat. Biotechnol.">
        <title>A standardized bacterial taxonomy based on genome phylogeny substantially revises the tree of life.</title>
        <authorList>
            <person name="Parks D.H."/>
            <person name="Chuvochina M."/>
            <person name="Waite D.W."/>
            <person name="Rinke C."/>
            <person name="Skarshewski A."/>
            <person name="Chaumeil P.A."/>
            <person name="Hugenholtz P."/>
        </authorList>
    </citation>
    <scope>NUCLEOTIDE SEQUENCE [LARGE SCALE GENOMIC DNA]</scope>
    <source>
        <strain evidence="6">UBA9958</strain>
    </source>
</reference>
<name>A0A351R948_9PROT</name>
<evidence type="ECO:0000256" key="2">
    <source>
        <dbReference type="ARBA" id="ARBA00022490"/>
    </source>
</evidence>
<evidence type="ECO:0000313" key="7">
    <source>
        <dbReference type="Proteomes" id="UP000264313"/>
    </source>
</evidence>
<evidence type="ECO:0000256" key="1">
    <source>
        <dbReference type="ARBA" id="ARBA00004514"/>
    </source>
</evidence>
<dbReference type="Pfam" id="PF05400">
    <property type="entry name" value="FliT"/>
    <property type="match status" value="1"/>
</dbReference>
<keyword evidence="4" id="KW-0143">Chaperone</keyword>
<keyword evidence="6" id="KW-0282">Flagellum</keyword>
<gene>
    <name evidence="6" type="ORF">DCW48_02560</name>
</gene>
<proteinExistence type="predicted"/>
<dbReference type="AlphaFoldDB" id="A0A351R948"/>
<dbReference type="GO" id="GO:0044781">
    <property type="term" value="P:bacterial-type flagellum organization"/>
    <property type="evidence" value="ECO:0007669"/>
    <property type="project" value="UniProtKB-KW"/>
</dbReference>
<dbReference type="EMBL" id="DNAA01000059">
    <property type="protein sequence ID" value="HBA08569.1"/>
    <property type="molecule type" value="Genomic_DNA"/>
</dbReference>
<accession>A0A351R948</accession>
<comment type="subcellular location">
    <subcellularLocation>
        <location evidence="1">Cytoplasm</location>
        <location evidence="1">Cytosol</location>
    </subcellularLocation>
</comment>
<evidence type="ECO:0000313" key="6">
    <source>
        <dbReference type="EMBL" id="HBA08569.1"/>
    </source>
</evidence>
<organism evidence="6 7">
    <name type="scientific">Methylotenera mobilis</name>
    <dbReference type="NCBI Taxonomy" id="359408"/>
    <lineage>
        <taxon>Bacteria</taxon>
        <taxon>Pseudomonadati</taxon>
        <taxon>Pseudomonadota</taxon>
        <taxon>Betaproteobacteria</taxon>
        <taxon>Nitrosomonadales</taxon>
        <taxon>Methylophilaceae</taxon>
        <taxon>Methylotenera</taxon>
    </lineage>
</organism>
<keyword evidence="6" id="KW-0969">Cilium</keyword>